<evidence type="ECO:0000313" key="1">
    <source>
        <dbReference type="EMBL" id="TKC09689.1"/>
    </source>
</evidence>
<organism evidence="1 2">
    <name type="scientific">Pedobacter frigoris</name>
    <dbReference type="NCBI Taxonomy" id="2571272"/>
    <lineage>
        <taxon>Bacteria</taxon>
        <taxon>Pseudomonadati</taxon>
        <taxon>Bacteroidota</taxon>
        <taxon>Sphingobacteriia</taxon>
        <taxon>Sphingobacteriales</taxon>
        <taxon>Sphingobacteriaceae</taxon>
        <taxon>Pedobacter</taxon>
    </lineage>
</organism>
<reference evidence="1 2" key="1">
    <citation type="submission" date="2019-04" db="EMBL/GenBank/DDBJ databases">
        <title>Pedobacter sp. RP-3-15 sp. nov., isolated from Arctic soil.</title>
        <authorList>
            <person name="Dahal R.H."/>
            <person name="Kim D.-U."/>
        </authorList>
    </citation>
    <scope>NUCLEOTIDE SEQUENCE [LARGE SCALE GENOMIC DNA]</scope>
    <source>
        <strain evidence="1 2">RP-3-15</strain>
    </source>
</reference>
<dbReference type="EMBL" id="SWBQ01000001">
    <property type="protein sequence ID" value="TKC09689.1"/>
    <property type="molecule type" value="Genomic_DNA"/>
</dbReference>
<protein>
    <submittedName>
        <fullName evidence="1">Uncharacterized protein</fullName>
    </submittedName>
</protein>
<comment type="caution">
    <text evidence="1">The sequence shown here is derived from an EMBL/GenBank/DDBJ whole genome shotgun (WGS) entry which is preliminary data.</text>
</comment>
<sequence>MKSLHNFVIICLTAISIVAPTVNGYAQTRTDSQPKEQVIRIKGKGNAMDTVIRRKAELSVPKSFRSNYTRDESVVQVLRPRLVQQIVDPGNHSHPIYLEHMADGRQKLPEVKQGLLRAIETDSSKRRHMAIQNIADEADLNAITFMHIPVYYLTPNVVFYQDGENVAKYYNLATGALKYLMLRNNTLIGYLSFINGKSYVAWMPGFTTGGYDQIEKLGKNPVVLDLGIGTLEQKKMSGGINLFGYMEQGQLIYSSCDEAAIRLIPTDAIIINPDTYYRKYYALETAESFLFGRERGGLPTIQRWLEDAVNKLNKR</sequence>
<keyword evidence="2" id="KW-1185">Reference proteome</keyword>
<accession>A0A4U1CUJ1</accession>
<dbReference type="RefSeq" id="WP_136835097.1">
    <property type="nucleotide sequence ID" value="NZ_SWBQ01000001.1"/>
</dbReference>
<gene>
    <name evidence="1" type="ORF">FA047_06315</name>
</gene>
<dbReference type="AlphaFoldDB" id="A0A4U1CUJ1"/>
<dbReference type="OrthoDB" id="1491699at2"/>
<proteinExistence type="predicted"/>
<evidence type="ECO:0000313" key="2">
    <source>
        <dbReference type="Proteomes" id="UP000307244"/>
    </source>
</evidence>
<name>A0A4U1CUJ1_9SPHI</name>
<dbReference type="Proteomes" id="UP000307244">
    <property type="component" value="Unassembled WGS sequence"/>
</dbReference>